<dbReference type="STRING" id="873513.HMPREF6485_0560"/>
<sequence length="47" mass="5295">MLLEVGNNSAANIRFYQPTTQIFVSKGFSFVSSKEICGIAERNRLWA</sequence>
<dbReference type="HOGENOM" id="CLU_3171546_0_0_10"/>
<accession>E6K4M6</accession>
<gene>
    <name evidence="1" type="ORF">HMPREF6485_0560</name>
</gene>
<dbReference type="AlphaFoldDB" id="E6K4M6"/>
<name>E6K4M6_9BACT</name>
<reference evidence="1 2" key="1">
    <citation type="submission" date="2010-10" db="EMBL/GenBank/DDBJ databases">
        <authorList>
            <person name="Muzny D."/>
            <person name="Qin X."/>
            <person name="Deng J."/>
            <person name="Jiang H."/>
            <person name="Liu Y."/>
            <person name="Qu J."/>
            <person name="Song X.-Z."/>
            <person name="Zhang L."/>
            <person name="Thornton R."/>
            <person name="Coyle M."/>
            <person name="Francisco L."/>
            <person name="Jackson L."/>
            <person name="Javaid M."/>
            <person name="Korchina V."/>
            <person name="Kovar C."/>
            <person name="Mata R."/>
            <person name="Mathew T."/>
            <person name="Ngo R."/>
            <person name="Nguyen L."/>
            <person name="Nguyen N."/>
            <person name="Okwuonu G."/>
            <person name="Ongeri F."/>
            <person name="Pham C."/>
            <person name="Simmons D."/>
            <person name="Wilczek-Boney K."/>
            <person name="Hale W."/>
            <person name="Jakkamsetti A."/>
            <person name="Pham P."/>
            <person name="Ruth R."/>
            <person name="San Lucas F."/>
            <person name="Warren J."/>
            <person name="Zhang J."/>
            <person name="Zhao Z."/>
            <person name="Zhou C."/>
            <person name="Zhu D."/>
            <person name="Lee S."/>
            <person name="Bess C."/>
            <person name="Blankenburg K."/>
            <person name="Forbes L."/>
            <person name="Fu Q."/>
            <person name="Gubbala S."/>
            <person name="Hirani K."/>
            <person name="Jayaseelan J.C."/>
            <person name="Lara F."/>
            <person name="Munidasa M."/>
            <person name="Palculict T."/>
            <person name="Patil S."/>
            <person name="Pu L.-L."/>
            <person name="Saada N."/>
            <person name="Tang L."/>
            <person name="Weissenberger G."/>
            <person name="Zhu Y."/>
            <person name="Hemphill L."/>
            <person name="Shang Y."/>
            <person name="Youmans B."/>
            <person name="Ayvaz T."/>
            <person name="Ross M."/>
            <person name="Santibanez J."/>
            <person name="Aqrawi P."/>
            <person name="Gross S."/>
            <person name="Joshi V."/>
            <person name="Fowler G."/>
            <person name="Nazareth L."/>
            <person name="Reid J."/>
            <person name="Worley K."/>
            <person name="Petrosino J."/>
            <person name="Highlander S."/>
            <person name="Gibbs R."/>
        </authorList>
    </citation>
    <scope>NUCLEOTIDE SEQUENCE [LARGE SCALE GENOMIC DNA]</scope>
    <source>
        <strain evidence="1 2">ATCC 33574</strain>
    </source>
</reference>
<dbReference type="Proteomes" id="UP000003112">
    <property type="component" value="Unassembled WGS sequence"/>
</dbReference>
<protein>
    <submittedName>
        <fullName evidence="1">Uncharacterized protein</fullName>
    </submittedName>
</protein>
<evidence type="ECO:0000313" key="2">
    <source>
        <dbReference type="Proteomes" id="UP000003112"/>
    </source>
</evidence>
<evidence type="ECO:0000313" key="1">
    <source>
        <dbReference type="EMBL" id="EFU31445.1"/>
    </source>
</evidence>
<organism evidence="1 2">
    <name type="scientific">Segatella buccae ATCC 33574</name>
    <dbReference type="NCBI Taxonomy" id="873513"/>
    <lineage>
        <taxon>Bacteria</taxon>
        <taxon>Pseudomonadati</taxon>
        <taxon>Bacteroidota</taxon>
        <taxon>Bacteroidia</taxon>
        <taxon>Bacteroidales</taxon>
        <taxon>Prevotellaceae</taxon>
        <taxon>Segatella</taxon>
    </lineage>
</organism>
<dbReference type="EMBL" id="AEPD01000012">
    <property type="protein sequence ID" value="EFU31445.1"/>
    <property type="molecule type" value="Genomic_DNA"/>
</dbReference>
<keyword evidence="2" id="KW-1185">Reference proteome</keyword>
<comment type="caution">
    <text evidence="1">The sequence shown here is derived from an EMBL/GenBank/DDBJ whole genome shotgun (WGS) entry which is preliminary data.</text>
</comment>
<proteinExistence type="predicted"/>